<dbReference type="SUPFAM" id="SSF52402">
    <property type="entry name" value="Adenine nucleotide alpha hydrolases-like"/>
    <property type="match status" value="1"/>
</dbReference>
<dbReference type="InterPro" id="IPR014729">
    <property type="entry name" value="Rossmann-like_a/b/a_fold"/>
</dbReference>
<comment type="caution">
    <text evidence="1">The sequence shown here is derived from an EMBL/GenBank/DDBJ whole genome shotgun (WGS) entry which is preliminary data.</text>
</comment>
<dbReference type="NCBIfam" id="TIGR03573">
    <property type="entry name" value="WbuX"/>
    <property type="match status" value="1"/>
</dbReference>
<dbReference type="PANTHER" id="PTHR43169:SF3">
    <property type="entry name" value="ATPASE, PP-LOOP SUPERFAMILY-RELATED"/>
    <property type="match status" value="1"/>
</dbReference>
<dbReference type="Proteomes" id="UP000245670">
    <property type="component" value="Unassembled WGS sequence"/>
</dbReference>
<sequence>MKKNYKICSKGVWDTTVPGVTFDKDGVSNYCRMFEKYKYQYPRGEKGKQDWLEFLKEIKKSKGNKKYDCIIGVSGGTDSSYLLHLAKENGLNPLAVNLDNGWSSDIAVKNIKKVTSKLDIDLETYVVDYEEMKDILKSYIKASLPWIDFPTDHAIKSILYKTAKREGIKYILIGQDFRSEGTQPREWTYGDSKQVKFIQKNFGDKKLKTYPNISFFSHLYLTYISKIKMIYPFFFIDYNKEDAKKMLIEKYDWEYYGGHHYENIFTKFAISFWLYEKFNIDKRIITLSAQVMSNIISREDAINQLKKKPYNIGEIDDMKNYLIKKLGFTEQEFELCIKKENKSFLDYPSSYGLVLRIAKFVKPILVRVMPQLPSFFIQLEERK</sequence>
<dbReference type="Gene3D" id="3.40.50.620">
    <property type="entry name" value="HUPs"/>
    <property type="match status" value="1"/>
</dbReference>
<dbReference type="OrthoDB" id="702at2"/>
<evidence type="ECO:0000313" key="1">
    <source>
        <dbReference type="EMBL" id="PWG05475.1"/>
    </source>
</evidence>
<evidence type="ECO:0000313" key="2">
    <source>
        <dbReference type="Proteomes" id="UP000245670"/>
    </source>
</evidence>
<dbReference type="RefSeq" id="WP_109405017.1">
    <property type="nucleotide sequence ID" value="NZ_QFFG01000003.1"/>
</dbReference>
<gene>
    <name evidence="1" type="ORF">DIS07_09615</name>
</gene>
<name>A0A2U2JAY8_9FLAO</name>
<reference evidence="1 2" key="1">
    <citation type="submission" date="2018-05" db="EMBL/GenBank/DDBJ databases">
        <title>Polaribacter aquimarinus sp. nov., isolated from sediment in a sediment of sea.</title>
        <authorList>
            <person name="Lu D."/>
        </authorList>
    </citation>
    <scope>NUCLEOTIDE SEQUENCE [LARGE SCALE GENOMIC DNA]</scope>
    <source>
        <strain evidence="1 2">ZY113</strain>
    </source>
</reference>
<dbReference type="AlphaFoldDB" id="A0A2U2JAY8"/>
<keyword evidence="2" id="KW-1185">Reference proteome</keyword>
<protein>
    <recommendedName>
        <fullName evidence="3">N-acetyl sugar amidotransferase</fullName>
    </recommendedName>
</protein>
<dbReference type="PANTHER" id="PTHR43169">
    <property type="entry name" value="EXSB FAMILY PROTEIN"/>
    <property type="match status" value="1"/>
</dbReference>
<dbReference type="EMBL" id="QFFG01000003">
    <property type="protein sequence ID" value="PWG05475.1"/>
    <property type="molecule type" value="Genomic_DNA"/>
</dbReference>
<evidence type="ECO:0008006" key="3">
    <source>
        <dbReference type="Google" id="ProtNLM"/>
    </source>
</evidence>
<accession>A0A2U2JAY8</accession>
<dbReference type="InterPro" id="IPR052188">
    <property type="entry name" value="Ni-pincer_cofactor_biosynth"/>
</dbReference>
<proteinExistence type="predicted"/>
<organism evidence="1 2">
    <name type="scientific">Polaribacter aquimarinus</name>
    <dbReference type="NCBI Taxonomy" id="2100726"/>
    <lineage>
        <taxon>Bacteria</taxon>
        <taxon>Pseudomonadati</taxon>
        <taxon>Bacteroidota</taxon>
        <taxon>Flavobacteriia</taxon>
        <taxon>Flavobacteriales</taxon>
        <taxon>Flavobacteriaceae</taxon>
    </lineage>
</organism>
<dbReference type="InterPro" id="IPR020022">
    <property type="entry name" value="N-acetyl_sugar_amidoTrfase"/>
</dbReference>